<gene>
    <name evidence="2" type="ORF">E2C01_018155</name>
</gene>
<keyword evidence="3" id="KW-1185">Reference proteome</keyword>
<sequence>MLRTCTTFVRTCPQLAPPLQHSLYIVARLSSPLASHCPEPETTGKHETRCFTKNSHIGIVTKTSCTSIAHKTKRVDRHNHRDKEGSPGKPLEVLLDEVDEAIGGGVITVTNQINFLSFLNETAVNKEEAEKEKEEYNGIHRTDNLAFVNYFAFNLPSSLSNLLNPSQSPTSVYPLHKNKAQDSPPLVKGVDVPDDALSEDLHLIHGNESAQGEGGDTFYHDGVGGTVPLEYLVWEDAFLLVLRHVGFLQLSLHLGLSLTLHESLRLSKEVGQEELRREERNCIILKLSERKEK</sequence>
<organism evidence="2 3">
    <name type="scientific">Portunus trituberculatus</name>
    <name type="common">Swimming crab</name>
    <name type="synonym">Neptunus trituberculatus</name>
    <dbReference type="NCBI Taxonomy" id="210409"/>
    <lineage>
        <taxon>Eukaryota</taxon>
        <taxon>Metazoa</taxon>
        <taxon>Ecdysozoa</taxon>
        <taxon>Arthropoda</taxon>
        <taxon>Crustacea</taxon>
        <taxon>Multicrustacea</taxon>
        <taxon>Malacostraca</taxon>
        <taxon>Eumalacostraca</taxon>
        <taxon>Eucarida</taxon>
        <taxon>Decapoda</taxon>
        <taxon>Pleocyemata</taxon>
        <taxon>Brachyura</taxon>
        <taxon>Eubrachyura</taxon>
        <taxon>Portunoidea</taxon>
        <taxon>Portunidae</taxon>
        <taxon>Portuninae</taxon>
        <taxon>Portunus</taxon>
    </lineage>
</organism>
<dbReference type="Proteomes" id="UP000324222">
    <property type="component" value="Unassembled WGS sequence"/>
</dbReference>
<evidence type="ECO:0000313" key="2">
    <source>
        <dbReference type="EMBL" id="MPC25056.1"/>
    </source>
</evidence>
<evidence type="ECO:0000256" key="1">
    <source>
        <dbReference type="SAM" id="MobiDB-lite"/>
    </source>
</evidence>
<reference evidence="2 3" key="1">
    <citation type="submission" date="2019-05" db="EMBL/GenBank/DDBJ databases">
        <title>Another draft genome of Portunus trituberculatus and its Hox gene families provides insights of decapod evolution.</title>
        <authorList>
            <person name="Jeong J.-H."/>
            <person name="Song I."/>
            <person name="Kim S."/>
            <person name="Choi T."/>
            <person name="Kim D."/>
            <person name="Ryu S."/>
            <person name="Kim W."/>
        </authorList>
    </citation>
    <scope>NUCLEOTIDE SEQUENCE [LARGE SCALE GENOMIC DNA]</scope>
    <source>
        <tissue evidence="2">Muscle</tissue>
    </source>
</reference>
<protein>
    <submittedName>
        <fullName evidence="2">Uncharacterized protein</fullName>
    </submittedName>
</protein>
<accession>A0A5B7DVN6</accession>
<feature type="region of interest" description="Disordered" evidence="1">
    <location>
        <begin position="71"/>
        <end position="90"/>
    </location>
</feature>
<evidence type="ECO:0000313" key="3">
    <source>
        <dbReference type="Proteomes" id="UP000324222"/>
    </source>
</evidence>
<dbReference type="EMBL" id="VSRR010001411">
    <property type="protein sequence ID" value="MPC25056.1"/>
    <property type="molecule type" value="Genomic_DNA"/>
</dbReference>
<comment type="caution">
    <text evidence="2">The sequence shown here is derived from an EMBL/GenBank/DDBJ whole genome shotgun (WGS) entry which is preliminary data.</text>
</comment>
<proteinExistence type="predicted"/>
<dbReference type="AlphaFoldDB" id="A0A5B7DVN6"/>
<name>A0A5B7DVN6_PORTR</name>